<dbReference type="GO" id="GO:0003677">
    <property type="term" value="F:DNA binding"/>
    <property type="evidence" value="ECO:0007669"/>
    <property type="project" value="InterPro"/>
</dbReference>
<evidence type="ECO:0000313" key="2">
    <source>
        <dbReference type="EMBL" id="PNO64559.1"/>
    </source>
</evidence>
<keyword evidence="2" id="KW-0540">Nuclease</keyword>
<keyword evidence="2" id="KW-0255">Endonuclease</keyword>
<dbReference type="GO" id="GO:0015666">
    <property type="term" value="F:restriction endodeoxyribonuclease activity"/>
    <property type="evidence" value="ECO:0007669"/>
    <property type="project" value="TreeGrafter"/>
</dbReference>
<accession>A0AAP8PFA0</accession>
<keyword evidence="2" id="KW-0378">Hydrolase</keyword>
<reference evidence="3" key="1">
    <citation type="submission" date="2017-12" db="EMBL/GenBank/DDBJ databases">
        <title>FDA dAtabase for Regulatory Grade micrObial Sequences (FDA-ARGOS): Supporting development and validation of Infectious Disease Dx tests.</title>
        <authorList>
            <person name="Campos J."/>
            <person name="Goldberg B."/>
            <person name="Tallon L."/>
            <person name="Sadzewicz L."/>
            <person name="Sengamalay N."/>
            <person name="Ott S."/>
            <person name="Godinez A."/>
            <person name="Nagaraj S."/>
            <person name="Vavikolanu K."/>
            <person name="Vyas G."/>
            <person name="Nadendla S."/>
            <person name="Aluvathingal J."/>
            <person name="Geyer C."/>
            <person name="Nandy P."/>
            <person name="Hobson J."/>
            <person name="Sichtig H."/>
        </authorList>
    </citation>
    <scope>NUCLEOTIDE SEQUENCE [LARGE SCALE GENOMIC DNA]</scope>
    <source>
        <strain evidence="3">FDAARGOS_79</strain>
    </source>
</reference>
<sequence>MMSAPHIAAALMMNPLPALLLVVIFLSVMLMLGSRRHETACQRRHRRYRAAAERVMARLPQLEGEAQRLTYLRKINPYVFEELLLFAFELQGYAIARNASYSGDGGLDGTVFIAGRTYFIQAKRYGKAITPSHIRDFGALLQDARCEGFFIHTGRTGQLSRALLQAHPRVHLISGQKLLALLAGNAEWLSFLSGKTVTKGGIPNVSEGRVS</sequence>
<dbReference type="EMBL" id="JTBC02000011">
    <property type="protein sequence ID" value="PNO64559.1"/>
    <property type="molecule type" value="Genomic_DNA"/>
</dbReference>
<dbReference type="GO" id="GO:0009307">
    <property type="term" value="P:DNA restriction-modification system"/>
    <property type="evidence" value="ECO:0007669"/>
    <property type="project" value="InterPro"/>
</dbReference>
<dbReference type="Gene3D" id="3.40.1350.10">
    <property type="match status" value="1"/>
</dbReference>
<evidence type="ECO:0000313" key="3">
    <source>
        <dbReference type="Proteomes" id="UP000030378"/>
    </source>
</evidence>
<dbReference type="Pfam" id="PF04471">
    <property type="entry name" value="Mrr_cat"/>
    <property type="match status" value="1"/>
</dbReference>
<dbReference type="InterPro" id="IPR011335">
    <property type="entry name" value="Restrct_endonuc-II-like"/>
</dbReference>
<dbReference type="InterPro" id="IPR011856">
    <property type="entry name" value="tRNA_endonuc-like_dom_sf"/>
</dbReference>
<organism evidence="2 3">
    <name type="scientific">Serratia marcescens</name>
    <dbReference type="NCBI Taxonomy" id="615"/>
    <lineage>
        <taxon>Bacteria</taxon>
        <taxon>Pseudomonadati</taxon>
        <taxon>Pseudomonadota</taxon>
        <taxon>Gammaproteobacteria</taxon>
        <taxon>Enterobacterales</taxon>
        <taxon>Yersiniaceae</taxon>
        <taxon>Serratia</taxon>
    </lineage>
</organism>
<name>A0AAP8PFA0_SERMA</name>
<dbReference type="AlphaFoldDB" id="A0AAP8PFA0"/>
<dbReference type="Proteomes" id="UP000030378">
    <property type="component" value="Unassembled WGS sequence"/>
</dbReference>
<dbReference type="SUPFAM" id="SSF52980">
    <property type="entry name" value="Restriction endonuclease-like"/>
    <property type="match status" value="1"/>
</dbReference>
<gene>
    <name evidence="2" type="ORF">MC70_020145</name>
</gene>
<dbReference type="InterPro" id="IPR052906">
    <property type="entry name" value="Type_IV_Methyl-Rstrct_Enzyme"/>
</dbReference>
<protein>
    <submittedName>
        <fullName evidence="2">Restriction endonuclease</fullName>
    </submittedName>
</protein>
<dbReference type="RefSeq" id="WP_102985271.1">
    <property type="nucleotide sequence ID" value="NZ_JTBC02000011.1"/>
</dbReference>
<dbReference type="PANTHER" id="PTHR30015:SF7">
    <property type="entry name" value="TYPE IV METHYL-DIRECTED RESTRICTION ENZYME ECOKMRR"/>
    <property type="match status" value="1"/>
</dbReference>
<dbReference type="PANTHER" id="PTHR30015">
    <property type="entry name" value="MRR RESTRICTION SYSTEM PROTEIN"/>
    <property type="match status" value="1"/>
</dbReference>
<proteinExistence type="predicted"/>
<evidence type="ECO:0000259" key="1">
    <source>
        <dbReference type="Pfam" id="PF04471"/>
    </source>
</evidence>
<feature type="domain" description="Restriction endonuclease type IV Mrr" evidence="1">
    <location>
        <begin position="72"/>
        <end position="182"/>
    </location>
</feature>
<dbReference type="InterPro" id="IPR007560">
    <property type="entry name" value="Restrct_endonuc_IV_Mrr"/>
</dbReference>
<comment type="caution">
    <text evidence="2">The sequence shown here is derived from an EMBL/GenBank/DDBJ whole genome shotgun (WGS) entry which is preliminary data.</text>
</comment>